<name>A0A1H5ZE37_9EURY</name>
<dbReference type="AlphaFoldDB" id="A0A1H5ZE37"/>
<dbReference type="GeneID" id="39858612"/>
<evidence type="ECO:0000313" key="2">
    <source>
        <dbReference type="EMBL" id="SEG34330.1"/>
    </source>
</evidence>
<proteinExistence type="predicted"/>
<dbReference type="RefSeq" id="WP_136361870.1">
    <property type="nucleotide sequence ID" value="NZ_CP031311.1"/>
</dbReference>
<evidence type="ECO:0000256" key="1">
    <source>
        <dbReference type="SAM" id="MobiDB-lite"/>
    </source>
</evidence>
<keyword evidence="3" id="KW-1185">Reference proteome</keyword>
<protein>
    <submittedName>
        <fullName evidence="2">Uncharacterized protein</fullName>
    </submittedName>
</protein>
<feature type="region of interest" description="Disordered" evidence="1">
    <location>
        <begin position="97"/>
        <end position="130"/>
    </location>
</feature>
<accession>A0A1H5ZE37</accession>
<feature type="compositionally biased region" description="Gly residues" evidence="1">
    <location>
        <begin position="117"/>
        <end position="130"/>
    </location>
</feature>
<evidence type="ECO:0000313" key="3">
    <source>
        <dbReference type="Proteomes" id="UP000236740"/>
    </source>
</evidence>
<organism evidence="2 3">
    <name type="scientific">Halobellus limi</name>
    <dbReference type="NCBI Taxonomy" id="699433"/>
    <lineage>
        <taxon>Archaea</taxon>
        <taxon>Methanobacteriati</taxon>
        <taxon>Methanobacteriota</taxon>
        <taxon>Stenosarchaea group</taxon>
        <taxon>Halobacteria</taxon>
        <taxon>Halobacteriales</taxon>
        <taxon>Haloferacaceae</taxon>
        <taxon>Halobellus</taxon>
    </lineage>
</organism>
<gene>
    <name evidence="2" type="ORF">SAMN04488133_1951</name>
</gene>
<sequence>MGWIFGRNKEREKICKPSSGMLSKKAFYCGKKHGDKIKKSEEKKGRYKLSRCEKCRKKKGKKRRKTDYEYVCPQCGRGWGFEASNPDDLAKMKKCEKCDSSNSSSGGGGSSVSLGIGSSGGYGAGGSGAP</sequence>
<dbReference type="Proteomes" id="UP000236740">
    <property type="component" value="Unassembled WGS sequence"/>
</dbReference>
<dbReference type="EMBL" id="FNVN01000002">
    <property type="protein sequence ID" value="SEG34330.1"/>
    <property type="molecule type" value="Genomic_DNA"/>
</dbReference>
<reference evidence="2 3" key="1">
    <citation type="submission" date="2016-10" db="EMBL/GenBank/DDBJ databases">
        <authorList>
            <person name="de Groot N.N."/>
        </authorList>
    </citation>
    <scope>NUCLEOTIDE SEQUENCE [LARGE SCALE GENOMIC DNA]</scope>
    <source>
        <strain evidence="2 3">CGMCC 1.10331</strain>
    </source>
</reference>